<gene>
    <name evidence="13" type="primary">EXG1_1</name>
    <name evidence="13" type="ORF">GRS66_003609</name>
</gene>
<evidence type="ECO:0000256" key="1">
    <source>
        <dbReference type="ARBA" id="ARBA00004613"/>
    </source>
</evidence>
<keyword evidence="5 10" id="KW-0378">Hydrolase</keyword>
<feature type="chain" id="PRO_5025508954" description="glucan 1,3-beta-glucosidase" evidence="11">
    <location>
        <begin position="20"/>
        <end position="448"/>
    </location>
</feature>
<dbReference type="InterPro" id="IPR018087">
    <property type="entry name" value="Glyco_hydro_5_CS"/>
</dbReference>
<dbReference type="InterPro" id="IPR001547">
    <property type="entry name" value="Glyco_hydro_5"/>
</dbReference>
<evidence type="ECO:0000256" key="4">
    <source>
        <dbReference type="ARBA" id="ARBA00022729"/>
    </source>
</evidence>
<dbReference type="EMBL" id="CP048993">
    <property type="protein sequence ID" value="QID81243.1"/>
    <property type="molecule type" value="Genomic_DNA"/>
</dbReference>
<keyword evidence="14" id="KW-1185">Reference proteome</keyword>
<dbReference type="Gene3D" id="3.20.20.80">
    <property type="entry name" value="Glycosidases"/>
    <property type="match status" value="1"/>
</dbReference>
<dbReference type="FunFam" id="3.20.20.80:FF:000033">
    <property type="entry name" value="Glucan 1,3-beta-glucosidase A"/>
    <property type="match status" value="1"/>
</dbReference>
<dbReference type="OrthoDB" id="62120at2759"/>
<evidence type="ECO:0000313" key="13">
    <source>
        <dbReference type="EMBL" id="QID81243.1"/>
    </source>
</evidence>
<keyword evidence="3" id="KW-0964">Secreted</keyword>
<dbReference type="GO" id="GO:0005576">
    <property type="term" value="C:extracellular region"/>
    <property type="evidence" value="ECO:0007669"/>
    <property type="project" value="UniProtKB-SubCell"/>
</dbReference>
<dbReference type="PROSITE" id="PS00659">
    <property type="entry name" value="GLYCOSYL_HYDROL_F5"/>
    <property type="match status" value="1"/>
</dbReference>
<dbReference type="AlphaFoldDB" id="A0A6C1DX93"/>
<evidence type="ECO:0000256" key="11">
    <source>
        <dbReference type="SAM" id="SignalP"/>
    </source>
</evidence>
<dbReference type="GO" id="GO:0009251">
    <property type="term" value="P:glucan catabolic process"/>
    <property type="evidence" value="ECO:0007669"/>
    <property type="project" value="TreeGrafter"/>
</dbReference>
<keyword evidence="6 10" id="KW-0326">Glycosidase</keyword>
<dbReference type="GO" id="GO:0071555">
    <property type="term" value="P:cell wall organization"/>
    <property type="evidence" value="ECO:0007669"/>
    <property type="project" value="UniProtKB-KW"/>
</dbReference>
<dbReference type="EC" id="3.2.1.58" evidence="9"/>
<name>A0A6C1DX93_SACPS</name>
<keyword evidence="4 11" id="KW-0732">Signal</keyword>
<dbReference type="PANTHER" id="PTHR31297:SF1">
    <property type="entry name" value="GLUCAN 1,3-BETA-GLUCOSIDASE I_II-RELATED"/>
    <property type="match status" value="1"/>
</dbReference>
<dbReference type="SUPFAM" id="SSF51445">
    <property type="entry name" value="(Trans)glycosidases"/>
    <property type="match status" value="1"/>
</dbReference>
<evidence type="ECO:0000313" key="14">
    <source>
        <dbReference type="Proteomes" id="UP000501346"/>
    </source>
</evidence>
<reference evidence="13 14" key="1">
    <citation type="journal article" date="2019" name="BMC Genomics">
        <title>Chromosome level assembly and comparative genome analysis confirm lager-brewing yeasts originated from a single hybridization.</title>
        <authorList>
            <person name="Salazar A.N."/>
            <person name="Gorter de Vries A.R."/>
            <person name="van den Broek M."/>
            <person name="Brouwers N."/>
            <person name="de la Torre Cortes P."/>
            <person name="Kuijpers N.G.A."/>
            <person name="Daran J.G."/>
            <person name="Abeel T."/>
        </authorList>
    </citation>
    <scope>NUCLEOTIDE SEQUENCE [LARGE SCALE GENOMIC DNA]</scope>
    <source>
        <strain evidence="13 14">CBS 1483</strain>
    </source>
</reference>
<dbReference type="GO" id="GO:0009277">
    <property type="term" value="C:fungal-type cell wall"/>
    <property type="evidence" value="ECO:0007669"/>
    <property type="project" value="UniProtKB-ARBA"/>
</dbReference>
<comment type="similarity">
    <text evidence="2 10">Belongs to the glycosyl hydrolase 5 (cellulase A) family.</text>
</comment>
<protein>
    <recommendedName>
        <fullName evidence="9">glucan 1,3-beta-glucosidase</fullName>
        <ecNumber evidence="9">3.2.1.58</ecNumber>
    </recommendedName>
</protein>
<evidence type="ECO:0000256" key="7">
    <source>
        <dbReference type="ARBA" id="ARBA00023316"/>
    </source>
</evidence>
<dbReference type="InterPro" id="IPR050386">
    <property type="entry name" value="Glycosyl_hydrolase_5"/>
</dbReference>
<dbReference type="SMR" id="A0A6C1DX93"/>
<evidence type="ECO:0000256" key="8">
    <source>
        <dbReference type="ARBA" id="ARBA00036824"/>
    </source>
</evidence>
<proteinExistence type="inferred from homology"/>
<dbReference type="PANTHER" id="PTHR31297">
    <property type="entry name" value="GLUCAN ENDO-1,6-BETA-GLUCOSIDASE B"/>
    <property type="match status" value="1"/>
</dbReference>
<evidence type="ECO:0000256" key="3">
    <source>
        <dbReference type="ARBA" id="ARBA00022525"/>
    </source>
</evidence>
<evidence type="ECO:0000256" key="9">
    <source>
        <dbReference type="ARBA" id="ARBA00038929"/>
    </source>
</evidence>
<keyword evidence="7" id="KW-0961">Cell wall biogenesis/degradation</keyword>
<evidence type="ECO:0000256" key="5">
    <source>
        <dbReference type="ARBA" id="ARBA00022801"/>
    </source>
</evidence>
<sequence>MLSLKTLLCTLLTVSSVLATPVPARDPSSIQFVHEENKKRYYDYDHGSLGEPIRGVNIGGWLLLEPYITPSLFEAFRTNDDNDEGIPVDEYHFCQYLGKDLAKSRLQSHWSTFYQEQDFANIASQGFNLVRIPIGYWAFQTLDDDPYVSGLQESYLDQAIGWARNNSLKVWVDLHGAAGSQNGFDNSGLRDSYKFLEDSNLAVTTNVLNYILKKYSAEEYLDTVIGIELINEPLGPVLDMDKMKNDYLAPAYEYLRNNIKSDQVIIIHDAFQPYNYWDDFMTENDGYWGVTIDHHHYQVFASDQLERSIDEHIKVACEWGTGVLNESHWTVCGEFAAALTDCTKWLNSVGFGARYDGSWVNGDQTSSYIGSCANNDDIAYWSDERKENTRRYVEAQLDAFEMRGGWIIWCYKTESSLEWDAQRLMFNGLFPQPLTDRKYPNQCGTISN</sequence>
<dbReference type="Proteomes" id="UP000501346">
    <property type="component" value="Chromosome ScXII"/>
</dbReference>
<evidence type="ECO:0000256" key="6">
    <source>
        <dbReference type="ARBA" id="ARBA00023295"/>
    </source>
</evidence>
<comment type="catalytic activity">
    <reaction evidence="8">
        <text>Successive hydrolysis of beta-D-glucose units from the non-reducing ends of (1-&gt;3)-beta-D-glucans, releasing alpha-glucose.</text>
        <dbReference type="EC" id="3.2.1.58"/>
    </reaction>
</comment>
<feature type="signal peptide" evidence="11">
    <location>
        <begin position="1"/>
        <end position="19"/>
    </location>
</feature>
<evidence type="ECO:0000256" key="10">
    <source>
        <dbReference type="RuleBase" id="RU361153"/>
    </source>
</evidence>
<comment type="subcellular location">
    <subcellularLocation>
        <location evidence="1">Secreted</location>
    </subcellularLocation>
</comment>
<dbReference type="InterPro" id="IPR017853">
    <property type="entry name" value="GH"/>
</dbReference>
<evidence type="ECO:0000256" key="2">
    <source>
        <dbReference type="ARBA" id="ARBA00005641"/>
    </source>
</evidence>
<dbReference type="GO" id="GO:0004338">
    <property type="term" value="F:glucan exo-1,3-beta-glucosidase activity"/>
    <property type="evidence" value="ECO:0007669"/>
    <property type="project" value="UniProtKB-EC"/>
</dbReference>
<dbReference type="Pfam" id="PF00150">
    <property type="entry name" value="Cellulase"/>
    <property type="match status" value="1"/>
</dbReference>
<dbReference type="GO" id="GO:0009986">
    <property type="term" value="C:cell surface"/>
    <property type="evidence" value="ECO:0007669"/>
    <property type="project" value="TreeGrafter"/>
</dbReference>
<feature type="domain" description="Glycoside hydrolase family 5" evidence="12">
    <location>
        <begin position="104"/>
        <end position="269"/>
    </location>
</feature>
<evidence type="ECO:0000259" key="12">
    <source>
        <dbReference type="Pfam" id="PF00150"/>
    </source>
</evidence>
<accession>A0A6C1DX93</accession>
<organism evidence="13 14">
    <name type="scientific">Saccharomyces pastorianus</name>
    <name type="common">Lager yeast</name>
    <name type="synonym">Saccharomyces cerevisiae x Saccharomyces eubayanus</name>
    <dbReference type="NCBI Taxonomy" id="27292"/>
    <lineage>
        <taxon>Eukaryota</taxon>
        <taxon>Fungi</taxon>
        <taxon>Dikarya</taxon>
        <taxon>Ascomycota</taxon>
        <taxon>Saccharomycotina</taxon>
        <taxon>Saccharomycetes</taxon>
        <taxon>Saccharomycetales</taxon>
        <taxon>Saccharomycetaceae</taxon>
        <taxon>Saccharomyces</taxon>
    </lineage>
</organism>